<evidence type="ECO:0000256" key="1">
    <source>
        <dbReference type="ARBA" id="ARBA00009199"/>
    </source>
</evidence>
<dbReference type="InterPro" id="IPR023631">
    <property type="entry name" value="Amidase_dom"/>
</dbReference>
<proteinExistence type="inferred from homology"/>
<dbReference type="InterPro" id="IPR036928">
    <property type="entry name" value="AS_sf"/>
</dbReference>
<dbReference type="GO" id="GO:0017064">
    <property type="term" value="F:fatty acid amide hydrolase activity"/>
    <property type="evidence" value="ECO:0007669"/>
    <property type="project" value="TreeGrafter"/>
</dbReference>
<feature type="domain" description="Amidase" evidence="5">
    <location>
        <begin position="82"/>
        <end position="553"/>
    </location>
</feature>
<dbReference type="FunFam" id="3.90.1300.10:FF:000003">
    <property type="entry name" value="Amidase signature enzyme"/>
    <property type="match status" value="1"/>
</dbReference>
<feature type="binding site" evidence="4">
    <location>
        <begin position="233"/>
        <end position="236"/>
    </location>
    <ligand>
        <name>substrate</name>
    </ligand>
</feature>
<dbReference type="PANTHER" id="PTHR45847">
    <property type="entry name" value="FATTY ACID AMIDE HYDROLASE"/>
    <property type="match status" value="1"/>
</dbReference>
<keyword evidence="2" id="KW-0378">Hydrolase</keyword>
<evidence type="ECO:0000256" key="3">
    <source>
        <dbReference type="PIRSR" id="PIRSR001221-1"/>
    </source>
</evidence>
<dbReference type="Gene3D" id="3.90.1300.10">
    <property type="entry name" value="Amidase signature (AS) domain"/>
    <property type="match status" value="1"/>
</dbReference>
<dbReference type="PANTHER" id="PTHR45847:SF7">
    <property type="entry name" value="AMIDASE DOMAIN-CONTAINING PROTEIN"/>
    <property type="match status" value="1"/>
</dbReference>
<sequence>MWVYLALTAMIGYFLTKAIDHYNHRQRLKVLIKQRAADRKVNFEWAKNNFEKLDENRAVEISAKPFAELREALKNGEIGPVETLRAFQRKAYEATEKTNCVCLFIQNALETAEKLESLSKDPNYSKPPLFGVPVSIKESIHVKQMDSTLGYSQNINKPSESNSLSVDQLIRLGAIPFVHTNLPIALLSYGCSNPVYGSTSNPLDTSRVPGGSSGGESALVALGGSVLGIGTDVGGSIRTPASFCGIAGFKSSSDRSPQLGKTASIPGRQLLLSVEGPLAKNIDVCIEYLRLKWNDSDLCEKDIYMPPVRFQEDQFESKNPLKIGFYVNDGYQKASPAYERAVRVTVDALKDLGHQLVPFEVPHPDHMYSIFCAGATADGGLFLMNSLAMDVIPPECNIGFPVARLPHWIQRLLRKYWPNRRERQIIQELPHDTEEMRKMHEKIEDYRHEFVLAMRAKNLDAIVCPSFACPPPHHGIPNRLLSASSYTALYNLIDFAAGTVPVTVHLPEDEAELRKMKTEDSWDRKIVTESKDCDGLPVAVQIATPPFREEMCLRLLKEVETSIGLYHKK</sequence>
<dbReference type="Proteomes" id="UP000095282">
    <property type="component" value="Unplaced"/>
</dbReference>
<evidence type="ECO:0000259" key="5">
    <source>
        <dbReference type="Pfam" id="PF01425"/>
    </source>
</evidence>
<reference evidence="7" key="1">
    <citation type="submission" date="2016-11" db="UniProtKB">
        <authorList>
            <consortium name="WormBaseParasite"/>
        </authorList>
    </citation>
    <scope>IDENTIFICATION</scope>
</reference>
<dbReference type="InterPro" id="IPR052096">
    <property type="entry name" value="Endocannabinoid_amidase"/>
</dbReference>
<feature type="active site" description="Charge relay system" evidence="3">
    <location>
        <position position="137"/>
    </location>
</feature>
<evidence type="ECO:0000313" key="7">
    <source>
        <dbReference type="WBParaSite" id="Csp11.Scaffold630.g20810.t1"/>
    </source>
</evidence>
<dbReference type="SUPFAM" id="SSF75304">
    <property type="entry name" value="Amidase signature (AS) enzymes"/>
    <property type="match status" value="1"/>
</dbReference>
<name>A0A1I7UZ72_9PELO</name>
<comment type="similarity">
    <text evidence="1">Belongs to the amidase family.</text>
</comment>
<protein>
    <submittedName>
        <fullName evidence="7">Amidase domain-containing protein</fullName>
    </submittedName>
</protein>
<organism evidence="6 7">
    <name type="scientific">Caenorhabditis tropicalis</name>
    <dbReference type="NCBI Taxonomy" id="1561998"/>
    <lineage>
        <taxon>Eukaryota</taxon>
        <taxon>Metazoa</taxon>
        <taxon>Ecdysozoa</taxon>
        <taxon>Nematoda</taxon>
        <taxon>Chromadorea</taxon>
        <taxon>Rhabditida</taxon>
        <taxon>Rhabditina</taxon>
        <taxon>Rhabditomorpha</taxon>
        <taxon>Rhabditoidea</taxon>
        <taxon>Rhabditidae</taxon>
        <taxon>Peloderinae</taxon>
        <taxon>Caenorhabditis</taxon>
    </lineage>
</organism>
<keyword evidence="6" id="KW-1185">Reference proteome</keyword>
<evidence type="ECO:0000256" key="4">
    <source>
        <dbReference type="PIRSR" id="PIRSR001221-2"/>
    </source>
</evidence>
<dbReference type="GO" id="GO:0004040">
    <property type="term" value="F:amidase activity"/>
    <property type="evidence" value="ECO:0007669"/>
    <property type="project" value="TreeGrafter"/>
</dbReference>
<dbReference type="InterPro" id="IPR020556">
    <property type="entry name" value="Amidase_CS"/>
</dbReference>
<dbReference type="GO" id="GO:0009062">
    <property type="term" value="P:fatty acid catabolic process"/>
    <property type="evidence" value="ECO:0007669"/>
    <property type="project" value="TreeGrafter"/>
</dbReference>
<dbReference type="PROSITE" id="PS00571">
    <property type="entry name" value="AMIDASES"/>
    <property type="match status" value="1"/>
</dbReference>
<dbReference type="STRING" id="1561998.A0A1I7UZ72"/>
<feature type="binding site" evidence="4">
    <location>
        <position position="186"/>
    </location>
    <ligand>
        <name>substrate</name>
    </ligand>
</feature>
<dbReference type="eggNOG" id="KOG1212">
    <property type="taxonomic scope" value="Eukaryota"/>
</dbReference>
<accession>A0A1I7UZ72</accession>
<dbReference type="PIRSF" id="PIRSF001221">
    <property type="entry name" value="Amidase_fungi"/>
    <property type="match status" value="1"/>
</dbReference>
<dbReference type="Pfam" id="PF01425">
    <property type="entry name" value="Amidase"/>
    <property type="match status" value="1"/>
</dbReference>
<feature type="binding site" evidence="4">
    <location>
        <position position="212"/>
    </location>
    <ligand>
        <name>substrate</name>
    </ligand>
</feature>
<dbReference type="WBParaSite" id="Csp11.Scaffold630.g20810.t1">
    <property type="protein sequence ID" value="Csp11.Scaffold630.g20810.t1"/>
    <property type="gene ID" value="Csp11.Scaffold630.g20810"/>
</dbReference>
<feature type="active site" description="Acyl-ester intermediate" evidence="3">
    <location>
        <position position="236"/>
    </location>
</feature>
<dbReference type="AlphaFoldDB" id="A0A1I7UZ72"/>
<evidence type="ECO:0000256" key="2">
    <source>
        <dbReference type="ARBA" id="ARBA00022801"/>
    </source>
</evidence>
<feature type="active site" description="Charge relay system" evidence="3">
    <location>
        <position position="212"/>
    </location>
</feature>
<evidence type="ECO:0000313" key="6">
    <source>
        <dbReference type="Proteomes" id="UP000095282"/>
    </source>
</evidence>